<dbReference type="KEGG" id="vda:VDAG_02410"/>
<dbReference type="GeneID" id="20703873"/>
<dbReference type="InParanoid" id="G2WXS8"/>
<dbReference type="Proteomes" id="UP000001611">
    <property type="component" value="Chromosome 3"/>
</dbReference>
<name>G2WXS8_VERDV</name>
<reference evidence="1 2" key="1">
    <citation type="submission" date="2008-03" db="EMBL/GenBank/DDBJ databases">
        <title>The Genome Sequence of Verticillium dahliae VdLs.17.</title>
        <authorList>
            <consortium name="The Broad Institute Genome Sequencing Platform"/>
            <person name="Ma L.-J.J."/>
            <person name="Klosterman S.J."/>
            <person name="Subbarao K."/>
            <person name="Dobinson K."/>
            <person name="Veronese P."/>
            <person name="Kang S."/>
            <person name="Gold S.E."/>
            <person name="Young S."/>
            <person name="Jaffe D."/>
            <person name="Gnerre S."/>
            <person name="Berlin A."/>
            <person name="Heiman D."/>
            <person name="Hepburn T."/>
            <person name="Sykes S."/>
            <person name="Alvarado L."/>
            <person name="Kodira C.D."/>
            <person name="Lander E."/>
            <person name="Galagan J."/>
            <person name="Nusbaum C."/>
            <person name="Birren B."/>
        </authorList>
    </citation>
    <scope>NUCLEOTIDE SEQUENCE [LARGE SCALE GENOMIC DNA]</scope>
    <source>
        <strain evidence="2">VdLs.17 / ATCC MYA-4575 / FGSC 10137</strain>
    </source>
</reference>
<sequence length="191" mass="20481">MTSSTNGETYYLRGRLRTHRRKGRDCNLLRVHHKSPTSFQLDIMRSFTLPAIIVGLSSVTSAVLTSLTGSQVGPGLHARQLFGQSGVFGQGDNLVSNIFDGAACVVSSVIGGGNPRCRGKGSSTVKPDDVQGDREQWSNGYTYTYDANEDGTLMVTISLQNGGHCTYNLKADGKSVADVISAAAKRCFDEK</sequence>
<dbReference type="AlphaFoldDB" id="G2WXS8"/>
<evidence type="ECO:0000313" key="2">
    <source>
        <dbReference type="Proteomes" id="UP000001611"/>
    </source>
</evidence>
<proteinExistence type="predicted"/>
<protein>
    <submittedName>
        <fullName evidence="1">Uncharacterized protein</fullName>
    </submittedName>
</protein>
<evidence type="ECO:0000313" key="1">
    <source>
        <dbReference type="EMBL" id="EGY20886.1"/>
    </source>
</evidence>
<accession>G2WXS8</accession>
<dbReference type="EMBL" id="DS572698">
    <property type="protein sequence ID" value="EGY20886.1"/>
    <property type="molecule type" value="Genomic_DNA"/>
</dbReference>
<dbReference type="RefSeq" id="XP_009651358.1">
    <property type="nucleotide sequence ID" value="XM_009653063.1"/>
</dbReference>
<dbReference type="HOGENOM" id="CLU_1422441_0_0_1"/>
<keyword evidence="2" id="KW-1185">Reference proteome</keyword>
<organism evidence="1 2">
    <name type="scientific">Verticillium dahliae (strain VdLs.17 / ATCC MYA-4575 / FGSC 10137)</name>
    <name type="common">Verticillium wilt</name>
    <dbReference type="NCBI Taxonomy" id="498257"/>
    <lineage>
        <taxon>Eukaryota</taxon>
        <taxon>Fungi</taxon>
        <taxon>Dikarya</taxon>
        <taxon>Ascomycota</taxon>
        <taxon>Pezizomycotina</taxon>
        <taxon>Sordariomycetes</taxon>
        <taxon>Hypocreomycetidae</taxon>
        <taxon>Glomerellales</taxon>
        <taxon>Plectosphaerellaceae</taxon>
        <taxon>Verticillium</taxon>
    </lineage>
</organism>
<gene>
    <name evidence="1" type="ORF">VDAG_02410</name>
</gene>